<protein>
    <submittedName>
        <fullName evidence="2">Uncharacterized protein</fullName>
    </submittedName>
</protein>
<dbReference type="AlphaFoldDB" id="E9G7B0"/>
<organism evidence="2 3">
    <name type="scientific">Daphnia pulex</name>
    <name type="common">Water flea</name>
    <dbReference type="NCBI Taxonomy" id="6669"/>
    <lineage>
        <taxon>Eukaryota</taxon>
        <taxon>Metazoa</taxon>
        <taxon>Ecdysozoa</taxon>
        <taxon>Arthropoda</taxon>
        <taxon>Crustacea</taxon>
        <taxon>Branchiopoda</taxon>
        <taxon>Diplostraca</taxon>
        <taxon>Cladocera</taxon>
        <taxon>Anomopoda</taxon>
        <taxon>Daphniidae</taxon>
        <taxon>Daphnia</taxon>
    </lineage>
</organism>
<dbReference type="EMBL" id="GL732534">
    <property type="protein sequence ID" value="EFX84679.1"/>
    <property type="molecule type" value="Genomic_DNA"/>
</dbReference>
<accession>E9G7B0</accession>
<evidence type="ECO:0000313" key="2">
    <source>
        <dbReference type="EMBL" id="EFX84679.1"/>
    </source>
</evidence>
<dbReference type="Proteomes" id="UP000000305">
    <property type="component" value="Unassembled WGS sequence"/>
</dbReference>
<sequence length="72" mass="7716">MSIIVPDNPANDSNGYFPVSDGDGLGDSTSIVPDKFQSIFDPWGDYVFATVMIVIVTLVIDDDNIVNSCSNS</sequence>
<keyword evidence="3" id="KW-1185">Reference proteome</keyword>
<feature type="transmembrane region" description="Helical" evidence="1">
    <location>
        <begin position="43"/>
        <end position="60"/>
    </location>
</feature>
<dbReference type="HOGENOM" id="CLU_2724755_0_0_1"/>
<reference evidence="2 3" key="1">
    <citation type="journal article" date="2011" name="Science">
        <title>The ecoresponsive genome of Daphnia pulex.</title>
        <authorList>
            <person name="Colbourne J.K."/>
            <person name="Pfrender M.E."/>
            <person name="Gilbert D."/>
            <person name="Thomas W.K."/>
            <person name="Tucker A."/>
            <person name="Oakley T.H."/>
            <person name="Tokishita S."/>
            <person name="Aerts A."/>
            <person name="Arnold G.J."/>
            <person name="Basu M.K."/>
            <person name="Bauer D.J."/>
            <person name="Caceres C.E."/>
            <person name="Carmel L."/>
            <person name="Casola C."/>
            <person name="Choi J.H."/>
            <person name="Detter J.C."/>
            <person name="Dong Q."/>
            <person name="Dusheyko S."/>
            <person name="Eads B.D."/>
            <person name="Frohlich T."/>
            <person name="Geiler-Samerotte K.A."/>
            <person name="Gerlach D."/>
            <person name="Hatcher P."/>
            <person name="Jogdeo S."/>
            <person name="Krijgsveld J."/>
            <person name="Kriventseva E.V."/>
            <person name="Kultz D."/>
            <person name="Laforsch C."/>
            <person name="Lindquist E."/>
            <person name="Lopez J."/>
            <person name="Manak J.R."/>
            <person name="Muller J."/>
            <person name="Pangilinan J."/>
            <person name="Patwardhan R.P."/>
            <person name="Pitluck S."/>
            <person name="Pritham E.J."/>
            <person name="Rechtsteiner A."/>
            <person name="Rho M."/>
            <person name="Rogozin I.B."/>
            <person name="Sakarya O."/>
            <person name="Salamov A."/>
            <person name="Schaack S."/>
            <person name="Shapiro H."/>
            <person name="Shiga Y."/>
            <person name="Skalitzky C."/>
            <person name="Smith Z."/>
            <person name="Souvorov A."/>
            <person name="Sung W."/>
            <person name="Tang Z."/>
            <person name="Tsuchiya D."/>
            <person name="Tu H."/>
            <person name="Vos H."/>
            <person name="Wang M."/>
            <person name="Wolf Y.I."/>
            <person name="Yamagata H."/>
            <person name="Yamada T."/>
            <person name="Ye Y."/>
            <person name="Shaw J.R."/>
            <person name="Andrews J."/>
            <person name="Crease T.J."/>
            <person name="Tang H."/>
            <person name="Lucas S.M."/>
            <person name="Robertson H.M."/>
            <person name="Bork P."/>
            <person name="Koonin E.V."/>
            <person name="Zdobnov E.M."/>
            <person name="Grigoriev I.V."/>
            <person name="Lynch M."/>
            <person name="Boore J.L."/>
        </authorList>
    </citation>
    <scope>NUCLEOTIDE SEQUENCE [LARGE SCALE GENOMIC DNA]</scope>
</reference>
<dbReference type="KEGG" id="dpx:DAPPUDRAFT_238758"/>
<proteinExistence type="predicted"/>
<keyword evidence="1" id="KW-1133">Transmembrane helix</keyword>
<evidence type="ECO:0000256" key="1">
    <source>
        <dbReference type="SAM" id="Phobius"/>
    </source>
</evidence>
<dbReference type="InParanoid" id="E9G7B0"/>
<keyword evidence="1" id="KW-0812">Transmembrane</keyword>
<keyword evidence="1" id="KW-0472">Membrane</keyword>
<evidence type="ECO:0000313" key="3">
    <source>
        <dbReference type="Proteomes" id="UP000000305"/>
    </source>
</evidence>
<name>E9G7B0_DAPPU</name>
<gene>
    <name evidence="2" type="ORF">DAPPUDRAFT_238758</name>
</gene>